<name>A0A0E9W8H3_ANGAN</name>
<sequence length="52" mass="5848">MRKGDYLEILLIQGTVCLQLTGLHCLVILKKSRSLTQSQVNISLRGCVNSRF</sequence>
<reference evidence="2" key="2">
    <citation type="journal article" date="2015" name="Fish Shellfish Immunol.">
        <title>Early steps in the European eel (Anguilla anguilla)-Vibrio vulnificus interaction in the gills: Role of the RtxA13 toxin.</title>
        <authorList>
            <person name="Callol A."/>
            <person name="Pajuelo D."/>
            <person name="Ebbesson L."/>
            <person name="Teles M."/>
            <person name="MacKenzie S."/>
            <person name="Amaro C."/>
        </authorList>
    </citation>
    <scope>NUCLEOTIDE SEQUENCE</scope>
</reference>
<reference evidence="2" key="1">
    <citation type="submission" date="2014-11" db="EMBL/GenBank/DDBJ databases">
        <authorList>
            <person name="Amaro Gonzalez C."/>
        </authorList>
    </citation>
    <scope>NUCLEOTIDE SEQUENCE</scope>
</reference>
<organism evidence="2">
    <name type="scientific">Anguilla anguilla</name>
    <name type="common">European freshwater eel</name>
    <name type="synonym">Muraena anguilla</name>
    <dbReference type="NCBI Taxonomy" id="7936"/>
    <lineage>
        <taxon>Eukaryota</taxon>
        <taxon>Metazoa</taxon>
        <taxon>Chordata</taxon>
        <taxon>Craniata</taxon>
        <taxon>Vertebrata</taxon>
        <taxon>Euteleostomi</taxon>
        <taxon>Actinopterygii</taxon>
        <taxon>Neopterygii</taxon>
        <taxon>Teleostei</taxon>
        <taxon>Anguilliformes</taxon>
        <taxon>Anguillidae</taxon>
        <taxon>Anguilla</taxon>
    </lineage>
</organism>
<dbReference type="EMBL" id="GBXM01022819">
    <property type="protein sequence ID" value="JAH85758.1"/>
    <property type="molecule type" value="Transcribed_RNA"/>
</dbReference>
<dbReference type="AlphaFoldDB" id="A0A0E9W8H3"/>
<evidence type="ECO:0000256" key="1">
    <source>
        <dbReference type="SAM" id="Phobius"/>
    </source>
</evidence>
<accession>A0A0E9W8H3</accession>
<keyword evidence="1" id="KW-0472">Membrane</keyword>
<keyword evidence="1" id="KW-1133">Transmembrane helix</keyword>
<evidence type="ECO:0000313" key="2">
    <source>
        <dbReference type="EMBL" id="JAH85758.1"/>
    </source>
</evidence>
<proteinExistence type="predicted"/>
<protein>
    <submittedName>
        <fullName evidence="2">Uncharacterized protein</fullName>
    </submittedName>
</protein>
<keyword evidence="1" id="KW-0812">Transmembrane</keyword>
<feature type="transmembrane region" description="Helical" evidence="1">
    <location>
        <begin position="6"/>
        <end position="29"/>
    </location>
</feature>